<evidence type="ECO:0000313" key="2">
    <source>
        <dbReference type="EMBL" id="NOV42858.1"/>
    </source>
</evidence>
<name>A0A6M2DCD6_RHIMP</name>
<protein>
    <submittedName>
        <fullName evidence="2">Putative secreted protein ovary overexpressed</fullName>
    </submittedName>
</protein>
<feature type="chain" id="PRO_5026884351" evidence="1">
    <location>
        <begin position="26"/>
        <end position="101"/>
    </location>
</feature>
<accession>A0A6M2DCD6</accession>
<proteinExistence type="predicted"/>
<evidence type="ECO:0000256" key="1">
    <source>
        <dbReference type="SAM" id="SignalP"/>
    </source>
</evidence>
<keyword evidence="1" id="KW-0732">Signal</keyword>
<dbReference type="AlphaFoldDB" id="A0A6M2DCD6"/>
<reference evidence="2" key="1">
    <citation type="submission" date="2019-09" db="EMBL/GenBank/DDBJ databases">
        <title>Organ-specific transcriptomic study of the physiology of the cattle tick, Rhipicephalus microplus.</title>
        <authorList>
            <person name="Tirloni L."/>
            <person name="Braz G."/>
            <person name="Gandara A.C.P."/>
            <person name="Sabadin G.A."/>
            <person name="da Silva R.M."/>
            <person name="Guizzo M.G."/>
            <person name="Machado J.A."/>
            <person name="Costa E.P."/>
            <person name="Gomes H.F."/>
            <person name="Moraes J."/>
            <person name="Mota M.B.S."/>
            <person name="Mesquita R.D."/>
            <person name="Alvarenga P.H."/>
            <person name="Alves F."/>
            <person name="Seixas A."/>
            <person name="da Fonseca R.N."/>
            <person name="Fogaca A."/>
            <person name="Logullo C."/>
            <person name="Tanaka A."/>
            <person name="Daffre S."/>
            <person name="Termignoni C."/>
            <person name="Vaz I.S.Jr."/>
            <person name="Oliveira P.L."/>
            <person name="Ribeiro J.M."/>
        </authorList>
    </citation>
    <scope>NUCLEOTIDE SEQUENCE</scope>
    <source>
        <strain evidence="2">Porto Alegre</strain>
    </source>
</reference>
<feature type="signal peptide" evidence="1">
    <location>
        <begin position="1"/>
        <end position="25"/>
    </location>
</feature>
<organism evidence="2">
    <name type="scientific">Rhipicephalus microplus</name>
    <name type="common">Cattle tick</name>
    <name type="synonym">Boophilus microplus</name>
    <dbReference type="NCBI Taxonomy" id="6941"/>
    <lineage>
        <taxon>Eukaryota</taxon>
        <taxon>Metazoa</taxon>
        <taxon>Ecdysozoa</taxon>
        <taxon>Arthropoda</taxon>
        <taxon>Chelicerata</taxon>
        <taxon>Arachnida</taxon>
        <taxon>Acari</taxon>
        <taxon>Parasitiformes</taxon>
        <taxon>Ixodida</taxon>
        <taxon>Ixodoidea</taxon>
        <taxon>Ixodidae</taxon>
        <taxon>Rhipicephalinae</taxon>
        <taxon>Rhipicephalus</taxon>
        <taxon>Boophilus</taxon>
    </lineage>
</organism>
<dbReference type="EMBL" id="GHWJ01010121">
    <property type="protein sequence ID" value="NOV42858.1"/>
    <property type="molecule type" value="Transcribed_RNA"/>
</dbReference>
<sequence length="101" mass="11248">MGRTFCRFCALLLLASMIKTDDAAGENFSTGVFHSTGVGRHERILGCGPMHFHHGHLCKRNDCPNNHLGKCVKGECVCLDVMTTTTPKPTQKETKKPSFRW</sequence>
<dbReference type="VEuPathDB" id="VectorBase:LOC119168033"/>